<dbReference type="PROSITE" id="PS51257">
    <property type="entry name" value="PROKAR_LIPOPROTEIN"/>
    <property type="match status" value="1"/>
</dbReference>
<comment type="caution">
    <text evidence="1">The sequence shown here is derived from an EMBL/GenBank/DDBJ whole genome shotgun (WGS) entry which is preliminary data.</text>
</comment>
<dbReference type="EMBL" id="LAZR01035810">
    <property type="protein sequence ID" value="KKL26516.1"/>
    <property type="molecule type" value="Genomic_DNA"/>
</dbReference>
<sequence length="239" mass="26433">MTMPIKYVHLVVVLTVLIVSACSVKQEVFISADASGTVTINIDLADALTEYLLDLAEVTGQSFDQGFFNLTEIERSFQENESARLINIVSPRPESLEMEISYTSIEDVFSSKKEFQEAGILSLTKGSGATTLHLRLNRSNFDQISQLFPMLDNPLFQGLGPQENDDTTEEEYIELIELAMGEEGALALQKSFLETTIKIKGTLISQSGGVATSDGVVFKIPLIRILLLDKPLEYSLVFR</sequence>
<name>A0A0F9E9K0_9ZZZZ</name>
<reference evidence="1" key="1">
    <citation type="journal article" date="2015" name="Nature">
        <title>Complex archaea that bridge the gap between prokaryotes and eukaryotes.</title>
        <authorList>
            <person name="Spang A."/>
            <person name="Saw J.H."/>
            <person name="Jorgensen S.L."/>
            <person name="Zaremba-Niedzwiedzka K."/>
            <person name="Martijn J."/>
            <person name="Lind A.E."/>
            <person name="van Eijk R."/>
            <person name="Schleper C."/>
            <person name="Guy L."/>
            <person name="Ettema T.J."/>
        </authorList>
    </citation>
    <scope>NUCLEOTIDE SEQUENCE</scope>
</reference>
<dbReference type="AlphaFoldDB" id="A0A0F9E9K0"/>
<proteinExistence type="predicted"/>
<gene>
    <name evidence="1" type="ORF">LCGC14_2394510</name>
</gene>
<protein>
    <submittedName>
        <fullName evidence="1">Uncharacterized protein</fullName>
    </submittedName>
</protein>
<organism evidence="1">
    <name type="scientific">marine sediment metagenome</name>
    <dbReference type="NCBI Taxonomy" id="412755"/>
    <lineage>
        <taxon>unclassified sequences</taxon>
        <taxon>metagenomes</taxon>
        <taxon>ecological metagenomes</taxon>
    </lineage>
</organism>
<accession>A0A0F9E9K0</accession>
<evidence type="ECO:0000313" key="1">
    <source>
        <dbReference type="EMBL" id="KKL26516.1"/>
    </source>
</evidence>